<keyword evidence="2" id="KW-1185">Reference proteome</keyword>
<reference evidence="2" key="1">
    <citation type="journal article" date="2019" name="Int. J. Syst. Evol. Microbiol.">
        <title>The Global Catalogue of Microorganisms (GCM) 10K type strain sequencing project: providing services to taxonomists for standard genome sequencing and annotation.</title>
        <authorList>
            <consortium name="The Broad Institute Genomics Platform"/>
            <consortium name="The Broad Institute Genome Sequencing Center for Infectious Disease"/>
            <person name="Wu L."/>
            <person name="Ma J."/>
        </authorList>
    </citation>
    <scope>NUCLEOTIDE SEQUENCE [LARGE SCALE GENOMIC DNA]</scope>
    <source>
        <strain evidence="2">JCM 15395</strain>
    </source>
</reference>
<gene>
    <name evidence="1" type="ORF">GCM10009001_13980</name>
</gene>
<proteinExistence type="predicted"/>
<dbReference type="RefSeq" id="WP_343811565.1">
    <property type="nucleotide sequence ID" value="NZ_BAAADS010000009.1"/>
</dbReference>
<comment type="caution">
    <text evidence="1">The sequence shown here is derived from an EMBL/GenBank/DDBJ whole genome shotgun (WGS) entry which is preliminary data.</text>
</comment>
<name>A0ABP3R228_9BACI</name>
<dbReference type="Gene3D" id="1.20.1260.10">
    <property type="match status" value="2"/>
</dbReference>
<organism evidence="1 2">
    <name type="scientific">Virgibacillus siamensis</name>
    <dbReference type="NCBI Taxonomy" id="480071"/>
    <lineage>
        <taxon>Bacteria</taxon>
        <taxon>Bacillati</taxon>
        <taxon>Bacillota</taxon>
        <taxon>Bacilli</taxon>
        <taxon>Bacillales</taxon>
        <taxon>Bacillaceae</taxon>
        <taxon>Virgibacillus</taxon>
    </lineage>
</organism>
<dbReference type="InterPro" id="IPR012347">
    <property type="entry name" value="Ferritin-like"/>
</dbReference>
<accession>A0ABP3R228</accession>
<evidence type="ECO:0008006" key="3">
    <source>
        <dbReference type="Google" id="ProtNLM"/>
    </source>
</evidence>
<dbReference type="EMBL" id="BAAADS010000009">
    <property type="protein sequence ID" value="GAA0598949.1"/>
    <property type="molecule type" value="Genomic_DNA"/>
</dbReference>
<dbReference type="InterPro" id="IPR021617">
    <property type="entry name" value="DUF3231"/>
</dbReference>
<evidence type="ECO:0000313" key="1">
    <source>
        <dbReference type="EMBL" id="GAA0598949.1"/>
    </source>
</evidence>
<evidence type="ECO:0000313" key="2">
    <source>
        <dbReference type="Proteomes" id="UP001500866"/>
    </source>
</evidence>
<dbReference type="Pfam" id="PF11553">
    <property type="entry name" value="DUF3231"/>
    <property type="match status" value="2"/>
</dbReference>
<sequence>MENHTNNVPLTAAEISSFWNSYQSATMTICGLRYFLQHVRCEQTEALLNFALGQSMKNKELLEQFFHAEGHPVPQGFTEKDIDLNAPRLFSDKLYIYYLLHMSTIKLTTCNLAMVMSSRQDIINFYNDNIDHLQELHFSSKKLAKEKGIFIPGPHIPQPDQIDFVKKQSFMAGWFGERRPLLGQEIASLVYNAKRNALGQALITGFSQVAKSKEVRKYFERGRDISGKQMEVFASILNKEYITDSSLMLTSEVTDSTTAPFSDKCMMFIVTLLSASGIGQYGTSMSTTSRHDLSVQYTRLIAEIAHYADDGADIMINHGWMEQPPMSADRKDLAE</sequence>
<dbReference type="Proteomes" id="UP001500866">
    <property type="component" value="Unassembled WGS sequence"/>
</dbReference>
<protein>
    <recommendedName>
        <fullName evidence="3">DUF3231 family protein</fullName>
    </recommendedName>
</protein>